<reference evidence="1 2" key="1">
    <citation type="submission" date="2015-12" db="EMBL/GenBank/DDBJ databases">
        <title>Draft genome sequence of Moniliophthora roreri, the causal agent of frosty pod rot of cacao.</title>
        <authorList>
            <person name="Aime M.C."/>
            <person name="Diaz-Valderrama J.R."/>
            <person name="Kijpornyongpan T."/>
            <person name="Phillips-Mora W."/>
        </authorList>
    </citation>
    <scope>NUCLEOTIDE SEQUENCE [LARGE SCALE GENOMIC DNA]</scope>
    <source>
        <strain evidence="1 2">MCA 2952</strain>
    </source>
</reference>
<comment type="caution">
    <text evidence="1">The sequence shown here is derived from an EMBL/GenBank/DDBJ whole genome shotgun (WGS) entry which is preliminary data.</text>
</comment>
<dbReference type="Proteomes" id="UP000054988">
    <property type="component" value="Unassembled WGS sequence"/>
</dbReference>
<evidence type="ECO:0000313" key="2">
    <source>
        <dbReference type="Proteomes" id="UP000054988"/>
    </source>
</evidence>
<accession>A0A0W0FZL1</accession>
<organism evidence="1 2">
    <name type="scientific">Moniliophthora roreri</name>
    <name type="common">Frosty pod rot fungus</name>
    <name type="synonym">Monilia roreri</name>
    <dbReference type="NCBI Taxonomy" id="221103"/>
    <lineage>
        <taxon>Eukaryota</taxon>
        <taxon>Fungi</taxon>
        <taxon>Dikarya</taxon>
        <taxon>Basidiomycota</taxon>
        <taxon>Agaricomycotina</taxon>
        <taxon>Agaricomycetes</taxon>
        <taxon>Agaricomycetidae</taxon>
        <taxon>Agaricales</taxon>
        <taxon>Marasmiineae</taxon>
        <taxon>Marasmiaceae</taxon>
        <taxon>Moniliophthora</taxon>
    </lineage>
</organism>
<gene>
    <name evidence="1" type="ORF">WG66_5690</name>
</gene>
<protein>
    <submittedName>
        <fullName evidence="1">Uncharacterized protein</fullName>
    </submittedName>
</protein>
<name>A0A0W0FZL1_MONRR</name>
<sequence length="15" mass="1833">MTRIIHKKSCSLIFR</sequence>
<dbReference type="EMBL" id="LATX01001430">
    <property type="protein sequence ID" value="KTB41732.1"/>
    <property type="molecule type" value="Genomic_DNA"/>
</dbReference>
<evidence type="ECO:0000313" key="1">
    <source>
        <dbReference type="EMBL" id="KTB41732.1"/>
    </source>
</evidence>
<proteinExistence type="predicted"/>